<proteinExistence type="predicted"/>
<evidence type="ECO:0000313" key="4">
    <source>
        <dbReference type="Proteomes" id="UP000260983"/>
    </source>
</evidence>
<sequence length="224" mass="24676">MKKIALFITIGCLLILSSCGYDNYDEPKSILSGKAVYEGEAIGVRTDGTRFALFQDGYDFKSEIPAHIAQDGTYSVSLFDGEYKLVRISGAPWEAPQNDTILIRVKGNTVQDIPVTPYFVIKNPSFLKNGNKVVAKFTIKKVVESANLKSVGIYIGKSILTDNNRNEGNKFMDLSNVILDQEMTVEIDVPSSLTSANYVFARVGVQSDKAGEFCYTQSTKVTLK</sequence>
<dbReference type="RefSeq" id="WP_009129929.1">
    <property type="nucleotide sequence ID" value="NZ_CABKRN010000002.1"/>
</dbReference>
<feature type="domain" description="DUF3823" evidence="2">
    <location>
        <begin position="119"/>
        <end position="220"/>
    </location>
</feature>
<protein>
    <submittedName>
        <fullName evidence="3">DUF3823 domain-containing protein</fullName>
    </submittedName>
</protein>
<accession>A0A3E5B1K4</accession>
<dbReference type="EMBL" id="QSUL01000018">
    <property type="protein sequence ID" value="RGN31467.1"/>
    <property type="molecule type" value="Genomic_DNA"/>
</dbReference>
<reference evidence="3 4" key="1">
    <citation type="submission" date="2018-08" db="EMBL/GenBank/DDBJ databases">
        <title>A genome reference for cultivated species of the human gut microbiota.</title>
        <authorList>
            <person name="Zou Y."/>
            <person name="Xue W."/>
            <person name="Luo G."/>
        </authorList>
    </citation>
    <scope>NUCLEOTIDE SEQUENCE [LARGE SCALE GENOMIC DNA]</scope>
    <source>
        <strain evidence="3 4">OM05-15BH</strain>
    </source>
</reference>
<dbReference type="Gene3D" id="2.60.40.1120">
    <property type="entry name" value="Carboxypeptidase-like, regulatory domain"/>
    <property type="match status" value="1"/>
</dbReference>
<dbReference type="Gene3D" id="2.60.40.2060">
    <property type="match status" value="1"/>
</dbReference>
<name>A0A3E5B1K4_9BACE</name>
<evidence type="ECO:0000259" key="1">
    <source>
        <dbReference type="Pfam" id="PF12866"/>
    </source>
</evidence>
<comment type="caution">
    <text evidence="3">The sequence shown here is derived from an EMBL/GenBank/DDBJ whole genome shotgun (WGS) entry which is preliminary data.</text>
</comment>
<dbReference type="Proteomes" id="UP000260983">
    <property type="component" value="Unassembled WGS sequence"/>
</dbReference>
<dbReference type="Pfam" id="PF12866">
    <property type="entry name" value="DUF3823"/>
    <property type="match status" value="1"/>
</dbReference>
<evidence type="ECO:0000313" key="3">
    <source>
        <dbReference type="EMBL" id="RGN31467.1"/>
    </source>
</evidence>
<organism evidence="3 4">
    <name type="scientific">Bacteroides oleiciplenus</name>
    <dbReference type="NCBI Taxonomy" id="626931"/>
    <lineage>
        <taxon>Bacteria</taxon>
        <taxon>Pseudomonadati</taxon>
        <taxon>Bacteroidota</taxon>
        <taxon>Bacteroidia</taxon>
        <taxon>Bacteroidales</taxon>
        <taxon>Bacteroidaceae</taxon>
        <taxon>Bacteroides</taxon>
    </lineage>
</organism>
<evidence type="ECO:0000259" key="2">
    <source>
        <dbReference type="Pfam" id="PF18003"/>
    </source>
</evidence>
<dbReference type="PROSITE" id="PS51257">
    <property type="entry name" value="PROKAR_LIPOPROTEIN"/>
    <property type="match status" value="1"/>
</dbReference>
<dbReference type="Pfam" id="PF18003">
    <property type="entry name" value="DUF3823_C"/>
    <property type="match status" value="1"/>
</dbReference>
<dbReference type="InterPro" id="IPR024278">
    <property type="entry name" value="DUF3823_N"/>
</dbReference>
<feature type="domain" description="DUF3823" evidence="1">
    <location>
        <begin position="29"/>
        <end position="116"/>
    </location>
</feature>
<gene>
    <name evidence="3" type="ORF">DXB65_20520</name>
</gene>
<dbReference type="InterPro" id="IPR041186">
    <property type="entry name" value="DUF3823_C"/>
</dbReference>
<dbReference type="AlphaFoldDB" id="A0A3E5B1K4"/>